<keyword evidence="4" id="KW-1185">Reference proteome</keyword>
<feature type="domain" description="N-acetyltransferase" evidence="2">
    <location>
        <begin position="6"/>
        <end position="92"/>
    </location>
</feature>
<dbReference type="EMBL" id="FNKH01000002">
    <property type="protein sequence ID" value="SDQ30320.1"/>
    <property type="molecule type" value="Genomic_DNA"/>
</dbReference>
<accession>A0A1H0ZSB2</accession>
<evidence type="ECO:0000256" key="1">
    <source>
        <dbReference type="SAM" id="MobiDB-lite"/>
    </source>
</evidence>
<protein>
    <recommendedName>
        <fullName evidence="2">N-acetyltransferase domain-containing protein</fullName>
    </recommendedName>
</protein>
<dbReference type="STRING" id="37928.SAMN04489742_0536"/>
<sequence length="138" mass="15539">MKPVVRDNFGASQFDAYIDGVVVASLHYQIQDGEIWLLFTDVPGGRMGKALASSLITSALSDAQRRRLAVRPFCPKVRHMIATLPNYLMLVPHDERVRLHSSLIADKQEAERQQQLARAQEQRNARRRAVRHAQPAAA</sequence>
<dbReference type="OrthoDB" id="4948820at2"/>
<gene>
    <name evidence="3" type="ORF">SAMN04489742_0536</name>
</gene>
<dbReference type="InterPro" id="IPR031165">
    <property type="entry name" value="GNAT_YJDJ"/>
</dbReference>
<dbReference type="RefSeq" id="WP_074699122.1">
    <property type="nucleotide sequence ID" value="NZ_CP018863.1"/>
</dbReference>
<dbReference type="AlphaFoldDB" id="A0A1H0ZSB2"/>
<dbReference type="Proteomes" id="UP000181917">
    <property type="component" value="Unassembled WGS sequence"/>
</dbReference>
<evidence type="ECO:0000313" key="3">
    <source>
        <dbReference type="EMBL" id="SDQ30320.1"/>
    </source>
</evidence>
<reference evidence="3 4" key="1">
    <citation type="submission" date="2016-10" db="EMBL/GenBank/DDBJ databases">
        <authorList>
            <person name="de Groot N.N."/>
        </authorList>
    </citation>
    <scope>NUCLEOTIDE SEQUENCE [LARGE SCALE GENOMIC DNA]</scope>
    <source>
        <strain evidence="3 4">DSM 20117</strain>
    </source>
</reference>
<evidence type="ECO:0000313" key="4">
    <source>
        <dbReference type="Proteomes" id="UP000181917"/>
    </source>
</evidence>
<dbReference type="SUPFAM" id="SSF55729">
    <property type="entry name" value="Acyl-CoA N-acyltransferases (Nat)"/>
    <property type="match status" value="1"/>
</dbReference>
<evidence type="ECO:0000259" key="2">
    <source>
        <dbReference type="PROSITE" id="PS51729"/>
    </source>
</evidence>
<dbReference type="Pfam" id="PF14542">
    <property type="entry name" value="Acetyltransf_CG"/>
    <property type="match status" value="1"/>
</dbReference>
<name>A0A1H0ZSB2_9MICC</name>
<feature type="region of interest" description="Disordered" evidence="1">
    <location>
        <begin position="110"/>
        <end position="138"/>
    </location>
</feature>
<dbReference type="PROSITE" id="PS51729">
    <property type="entry name" value="GNAT_YJDJ"/>
    <property type="match status" value="1"/>
</dbReference>
<organism evidence="3 4">
    <name type="scientific">Crystallibacter crystallopoietes</name>
    <dbReference type="NCBI Taxonomy" id="37928"/>
    <lineage>
        <taxon>Bacteria</taxon>
        <taxon>Bacillati</taxon>
        <taxon>Actinomycetota</taxon>
        <taxon>Actinomycetes</taxon>
        <taxon>Micrococcales</taxon>
        <taxon>Micrococcaceae</taxon>
        <taxon>Crystallibacter</taxon>
    </lineage>
</organism>
<dbReference type="Gene3D" id="3.40.630.30">
    <property type="match status" value="1"/>
</dbReference>
<dbReference type="KEGG" id="acry:AC20117_14610"/>
<dbReference type="InterPro" id="IPR016181">
    <property type="entry name" value="Acyl_CoA_acyltransferase"/>
</dbReference>
<proteinExistence type="predicted"/>